<comment type="caution">
    <text evidence="3">The sequence shown here is derived from an EMBL/GenBank/DDBJ whole genome shotgun (WGS) entry which is preliminary data.</text>
</comment>
<reference evidence="2 5" key="3">
    <citation type="journal article" date="2019" name="Nat. Med.">
        <title>A library of human gut bacterial isolates paired with longitudinal multiomics data enables mechanistic microbiome research.</title>
        <authorList>
            <person name="Poyet M."/>
            <person name="Groussin M."/>
            <person name="Gibbons S.M."/>
            <person name="Avila-Pacheco J."/>
            <person name="Jiang X."/>
            <person name="Kearney S.M."/>
            <person name="Perrotta A.R."/>
            <person name="Berdy B."/>
            <person name="Zhao S."/>
            <person name="Lieberman T.D."/>
            <person name="Swanson P.K."/>
            <person name="Smith M."/>
            <person name="Roesemann S."/>
            <person name="Alexander J.E."/>
            <person name="Rich S.A."/>
            <person name="Livny J."/>
            <person name="Vlamakis H."/>
            <person name="Clish C."/>
            <person name="Bullock K."/>
            <person name="Deik A."/>
            <person name="Scott J."/>
            <person name="Pierce K.A."/>
            <person name="Xavier R.J."/>
            <person name="Alm E.J."/>
        </authorList>
    </citation>
    <scope>NUCLEOTIDE SEQUENCE [LARGE SCALE GENOMIC DNA]</scope>
    <source>
        <strain evidence="2 5">BIOML-A2</strain>
    </source>
</reference>
<gene>
    <name evidence="2" type="ORF">GT747_13150</name>
    <name evidence="3" type="ORF">SAMN05444424_1323</name>
</gene>
<dbReference type="InterPro" id="IPR052030">
    <property type="entry name" value="Peptidase_M20/M20A_hydrolases"/>
</dbReference>
<dbReference type="EMBL" id="FQVY01000002">
    <property type="protein sequence ID" value="SHG06070.1"/>
    <property type="molecule type" value="Genomic_DNA"/>
</dbReference>
<dbReference type="InterPro" id="IPR036264">
    <property type="entry name" value="Bact_exopeptidase_dim_dom"/>
</dbReference>
<protein>
    <submittedName>
        <fullName evidence="2">Amidohydrolase</fullName>
    </submittedName>
    <submittedName>
        <fullName evidence="3">Aminobenzoyl-glutamate utilization protein B</fullName>
    </submittedName>
</protein>
<dbReference type="AlphaFoldDB" id="A0AAQ1RVW2"/>
<dbReference type="Gene3D" id="3.30.70.360">
    <property type="match status" value="1"/>
</dbReference>
<dbReference type="Pfam" id="PF07687">
    <property type="entry name" value="M20_dimer"/>
    <property type="match status" value="1"/>
</dbReference>
<reference evidence="3" key="1">
    <citation type="submission" date="2016-11" db="EMBL/GenBank/DDBJ databases">
        <authorList>
            <person name="Varghese N."/>
            <person name="Submissions S."/>
        </authorList>
    </citation>
    <scope>NUCLEOTIDE SEQUENCE</scope>
    <source>
        <strain evidence="3">DSM 4029</strain>
    </source>
</reference>
<feature type="domain" description="Peptidase M20 dimerisation" evidence="1">
    <location>
        <begin position="194"/>
        <end position="281"/>
    </location>
</feature>
<dbReference type="SUPFAM" id="SSF53187">
    <property type="entry name" value="Zn-dependent exopeptidases"/>
    <property type="match status" value="1"/>
</dbReference>
<dbReference type="PIRSF" id="PIRSF037227">
    <property type="entry name" value="Aminobenzoyl-glu_utiliz_pB"/>
    <property type="match status" value="1"/>
</dbReference>
<organism evidence="3 4">
    <name type="scientific">Bittarella massiliensis</name>
    <name type="common">ex Durand et al. 2017</name>
    <dbReference type="NCBI Taxonomy" id="1720313"/>
    <lineage>
        <taxon>Bacteria</taxon>
        <taxon>Bacillati</taxon>
        <taxon>Bacillota</taxon>
        <taxon>Clostridia</taxon>
        <taxon>Eubacteriales</taxon>
        <taxon>Oscillospiraceae</taxon>
        <taxon>Bittarella (ex Durand et al. 2017)</taxon>
    </lineage>
</organism>
<dbReference type="NCBIfam" id="TIGR01891">
    <property type="entry name" value="amidohydrolases"/>
    <property type="match status" value="1"/>
</dbReference>
<dbReference type="EMBL" id="WWVX01000009">
    <property type="protein sequence ID" value="MZL70698.1"/>
    <property type="molecule type" value="Genomic_DNA"/>
</dbReference>
<evidence type="ECO:0000313" key="3">
    <source>
        <dbReference type="EMBL" id="SHG06070.1"/>
    </source>
</evidence>
<dbReference type="InterPro" id="IPR011650">
    <property type="entry name" value="Peptidase_M20_dimer"/>
</dbReference>
<evidence type="ECO:0000259" key="1">
    <source>
        <dbReference type="Pfam" id="PF07687"/>
    </source>
</evidence>
<accession>A0AAQ1RVW2</accession>
<dbReference type="InterPro" id="IPR017439">
    <property type="entry name" value="Amidohydrolase"/>
</dbReference>
<dbReference type="Proteomes" id="UP000184089">
    <property type="component" value="Unassembled WGS sequence"/>
</dbReference>
<dbReference type="InterPro" id="IPR017145">
    <property type="entry name" value="Aminobenzoyl-glu_utiliz_pB"/>
</dbReference>
<keyword evidence="5" id="KW-1185">Reference proteome</keyword>
<reference evidence="4" key="2">
    <citation type="submission" date="2016-11" db="EMBL/GenBank/DDBJ databases">
        <authorList>
            <person name="Jaros S."/>
            <person name="Januszkiewicz K."/>
            <person name="Wedrychowicz H."/>
        </authorList>
    </citation>
    <scope>NUCLEOTIDE SEQUENCE [LARGE SCALE GENOMIC DNA]</scope>
    <source>
        <strain evidence="4">DSM 4029</strain>
    </source>
</reference>
<proteinExistence type="predicted"/>
<dbReference type="PANTHER" id="PTHR30575:SF0">
    <property type="entry name" value="XAA-ARG DIPEPTIDASE"/>
    <property type="match status" value="1"/>
</dbReference>
<dbReference type="Gene3D" id="3.40.630.10">
    <property type="entry name" value="Zn peptidases"/>
    <property type="match status" value="2"/>
</dbReference>
<evidence type="ECO:0000313" key="5">
    <source>
        <dbReference type="Proteomes" id="UP000474718"/>
    </source>
</evidence>
<dbReference type="PANTHER" id="PTHR30575">
    <property type="entry name" value="PEPTIDASE M20"/>
    <property type="match status" value="1"/>
</dbReference>
<sequence length="486" mass="50465">MDLAQQKQRALDALDLRAPQLAALGDAIWDRPETSFEEHFAARTLAAALEKAGFALTWGLGGLETAFSAAFGTGGPTIGILGEYDALSGMSQRAGALAPDPLVPGGPGHGCGHNLLGVGSLGAALAVKEYLAATGAPGKVVYFGCPGEEAGAGKAFMARDGAFDGLDCALCWHPGELNAATSARCLANCEVLYRFTGRSSHAASAPHLGRSALDAVTLLNTGVQFLREHIIPEARVHYAVTDTGGYSPNVVQAYAEALYLIRAPQRSQVEEIRARVDDVARGAALMTGTQVECRFVKACSELLPNHTLAGVMGENLAAVPLPLYSEEELAFARAYCDTLPAGGGTLAAMAGQLGPAGKALAEAHRAEPIHNFVVPAVGGEAFLSSSTDVGDVSWLCPTAQIMVATMAAGTPGHSWQRTAQGKSSIAHKGTLYAAKVMAASAIDLLQRPDLLRAAGEEHRAQLAGRQYLPIPPEARPIAVRGAQSES</sequence>
<dbReference type="Proteomes" id="UP000474718">
    <property type="component" value="Unassembled WGS sequence"/>
</dbReference>
<dbReference type="RefSeq" id="WP_021660604.1">
    <property type="nucleotide sequence ID" value="NZ_FQVY01000002.1"/>
</dbReference>
<dbReference type="GO" id="GO:0046657">
    <property type="term" value="P:folic acid catabolic process"/>
    <property type="evidence" value="ECO:0007669"/>
    <property type="project" value="TreeGrafter"/>
</dbReference>
<name>A0AAQ1RVW2_9FIRM</name>
<dbReference type="GO" id="GO:0071713">
    <property type="term" value="F:para-aminobenzoyl-glutamate hydrolase activity"/>
    <property type="evidence" value="ECO:0007669"/>
    <property type="project" value="TreeGrafter"/>
</dbReference>
<dbReference type="SUPFAM" id="SSF55031">
    <property type="entry name" value="Bacterial exopeptidase dimerisation domain"/>
    <property type="match status" value="1"/>
</dbReference>
<dbReference type="GO" id="GO:0016805">
    <property type="term" value="F:dipeptidase activity"/>
    <property type="evidence" value="ECO:0007669"/>
    <property type="project" value="TreeGrafter"/>
</dbReference>
<dbReference type="GO" id="GO:0005737">
    <property type="term" value="C:cytoplasm"/>
    <property type="evidence" value="ECO:0007669"/>
    <property type="project" value="TreeGrafter"/>
</dbReference>
<evidence type="ECO:0000313" key="2">
    <source>
        <dbReference type="EMBL" id="MZL70698.1"/>
    </source>
</evidence>
<evidence type="ECO:0000313" key="4">
    <source>
        <dbReference type="Proteomes" id="UP000184089"/>
    </source>
</evidence>
<dbReference type="FunFam" id="3.30.70.360:FF:000004">
    <property type="entry name" value="Peptidase M20 domain-containing protein 2"/>
    <property type="match status" value="1"/>
</dbReference>